<evidence type="ECO:0000313" key="3">
    <source>
        <dbReference type="Proteomes" id="UP000187506"/>
    </source>
</evidence>
<sequence length="133" mass="15621">MDYTLIVQIVIGITILFLILFNIYLYFNDVENDTVNFLIKRWAYHKYFFLTTAWGILGGHFFLGTEVPLLGPNAWLPVVLVVVLLIALLIIGLKQDKDFVMKRRIQLLLLILGVIYGHFFWSQRHLDYLDIFN</sequence>
<keyword evidence="3" id="KW-1185">Reference proteome</keyword>
<feature type="transmembrane region" description="Helical" evidence="1">
    <location>
        <begin position="6"/>
        <end position="27"/>
    </location>
</feature>
<keyword evidence="1" id="KW-0812">Transmembrane</keyword>
<dbReference type="Proteomes" id="UP000187506">
    <property type="component" value="Chromosome"/>
</dbReference>
<evidence type="ECO:0000313" key="2">
    <source>
        <dbReference type="EMBL" id="APX99775.1"/>
    </source>
</evidence>
<accession>A0AAC9LJG8</accession>
<evidence type="ECO:0000256" key="1">
    <source>
        <dbReference type="SAM" id="Phobius"/>
    </source>
</evidence>
<gene>
    <name evidence="2" type="ORF">BWR22_05440</name>
</gene>
<name>A0AAC9LJG8_9FLAO</name>
<feature type="transmembrane region" description="Helical" evidence="1">
    <location>
        <begin position="47"/>
        <end position="63"/>
    </location>
</feature>
<keyword evidence="1" id="KW-0472">Membrane</keyword>
<feature type="transmembrane region" description="Helical" evidence="1">
    <location>
        <begin position="75"/>
        <end position="93"/>
    </location>
</feature>
<keyword evidence="1" id="KW-1133">Transmembrane helix</keyword>
<organism evidence="2 3">
    <name type="scientific">Lacinutrix venerupis</name>
    <dbReference type="NCBI Taxonomy" id="1486034"/>
    <lineage>
        <taxon>Bacteria</taxon>
        <taxon>Pseudomonadati</taxon>
        <taxon>Bacteroidota</taxon>
        <taxon>Flavobacteriia</taxon>
        <taxon>Flavobacteriales</taxon>
        <taxon>Flavobacteriaceae</taxon>
        <taxon>Lacinutrix</taxon>
    </lineage>
</organism>
<feature type="transmembrane region" description="Helical" evidence="1">
    <location>
        <begin position="105"/>
        <end position="121"/>
    </location>
</feature>
<reference evidence="2 3" key="1">
    <citation type="submission" date="2017-01" db="EMBL/GenBank/DDBJ databases">
        <title>Complete genome of Lacinutrix venerupis DOK2-8 isolated from seawater in Dokdo.</title>
        <authorList>
            <person name="Chi W.-J."/>
            <person name="Kim J.H."/>
        </authorList>
    </citation>
    <scope>NUCLEOTIDE SEQUENCE [LARGE SCALE GENOMIC DNA]</scope>
    <source>
        <strain evidence="2 3">DOK2-8</strain>
    </source>
</reference>
<proteinExistence type="predicted"/>
<dbReference type="RefSeq" id="WP_076732402.1">
    <property type="nucleotide sequence ID" value="NZ_CP019352.1"/>
</dbReference>
<dbReference type="AlphaFoldDB" id="A0AAC9LJG8"/>
<dbReference type="EMBL" id="CP019352">
    <property type="protein sequence ID" value="APX99775.1"/>
    <property type="molecule type" value="Genomic_DNA"/>
</dbReference>
<dbReference type="KEGG" id="lvn:BWR22_05440"/>
<protein>
    <submittedName>
        <fullName evidence="2">Uncharacterized protein</fullName>
    </submittedName>
</protein>